<organism evidence="1">
    <name type="scientific">Arundo donax</name>
    <name type="common">Giant reed</name>
    <name type="synonym">Donax arundinaceus</name>
    <dbReference type="NCBI Taxonomy" id="35708"/>
    <lineage>
        <taxon>Eukaryota</taxon>
        <taxon>Viridiplantae</taxon>
        <taxon>Streptophyta</taxon>
        <taxon>Embryophyta</taxon>
        <taxon>Tracheophyta</taxon>
        <taxon>Spermatophyta</taxon>
        <taxon>Magnoliopsida</taxon>
        <taxon>Liliopsida</taxon>
        <taxon>Poales</taxon>
        <taxon>Poaceae</taxon>
        <taxon>PACMAD clade</taxon>
        <taxon>Arundinoideae</taxon>
        <taxon>Arundineae</taxon>
        <taxon>Arundo</taxon>
    </lineage>
</organism>
<dbReference type="EMBL" id="GBRH01238624">
    <property type="protein sequence ID" value="JAD59271.1"/>
    <property type="molecule type" value="Transcribed_RNA"/>
</dbReference>
<sequence>MAPPRSSPPRAPVKECIALLSAVTMHAGGFVLVDLFLLAIDAGCNVGEEGRCSPCGPRGGEGSCSPQSEIAPASSHGFLFCIRKAQLCQKASYSLTSLLLRPRSSLQSSVVLARASVL</sequence>
<reference evidence="1" key="1">
    <citation type="submission" date="2014-09" db="EMBL/GenBank/DDBJ databases">
        <authorList>
            <person name="Magalhaes I.L.F."/>
            <person name="Oliveira U."/>
            <person name="Santos F.R."/>
            <person name="Vidigal T.H.D.A."/>
            <person name="Brescovit A.D."/>
            <person name="Santos A.J."/>
        </authorList>
    </citation>
    <scope>NUCLEOTIDE SEQUENCE</scope>
    <source>
        <tissue evidence="1">Shoot tissue taken approximately 20 cm above the soil surface</tissue>
    </source>
</reference>
<evidence type="ECO:0000313" key="1">
    <source>
        <dbReference type="EMBL" id="JAD59271.1"/>
    </source>
</evidence>
<proteinExistence type="predicted"/>
<protein>
    <submittedName>
        <fullName evidence="1">Uncharacterized protein</fullName>
    </submittedName>
</protein>
<name>A0A0A9B7E1_ARUDO</name>
<accession>A0A0A9B7E1</accession>
<dbReference type="AlphaFoldDB" id="A0A0A9B7E1"/>
<reference evidence="1" key="2">
    <citation type="journal article" date="2015" name="Data Brief">
        <title>Shoot transcriptome of the giant reed, Arundo donax.</title>
        <authorList>
            <person name="Barrero R.A."/>
            <person name="Guerrero F.D."/>
            <person name="Moolhuijzen P."/>
            <person name="Goolsby J.A."/>
            <person name="Tidwell J."/>
            <person name="Bellgard S.E."/>
            <person name="Bellgard M.I."/>
        </authorList>
    </citation>
    <scope>NUCLEOTIDE SEQUENCE</scope>
    <source>
        <tissue evidence="1">Shoot tissue taken approximately 20 cm above the soil surface</tissue>
    </source>
</reference>